<feature type="transmembrane region" description="Helical" evidence="1">
    <location>
        <begin position="6"/>
        <end position="23"/>
    </location>
</feature>
<evidence type="ECO:0000313" key="3">
    <source>
        <dbReference type="Proteomes" id="UP000094578"/>
    </source>
</evidence>
<dbReference type="Proteomes" id="UP000094578">
    <property type="component" value="Unassembled WGS sequence"/>
</dbReference>
<sequence>MVIPWIVGICIILLAIFLLLAKRTSDSFHTFMMQVIKFLMIGAFSSFYIVSILLIIIYLTEHMEISMPFYLISITIIIAAIAIPYKVFAKKRSA</sequence>
<dbReference type="EMBL" id="MDER01000101">
    <property type="protein sequence ID" value="ODP26034.1"/>
    <property type="molecule type" value="Genomic_DNA"/>
</dbReference>
<proteinExistence type="predicted"/>
<keyword evidence="3" id="KW-1185">Reference proteome</keyword>
<feature type="transmembrane region" description="Helical" evidence="1">
    <location>
        <begin position="35"/>
        <end position="59"/>
    </location>
</feature>
<gene>
    <name evidence="2" type="ORF">PTI45_04643</name>
</gene>
<keyword evidence="1" id="KW-1133">Transmembrane helix</keyword>
<keyword evidence="1" id="KW-0472">Membrane</keyword>
<evidence type="ECO:0000313" key="2">
    <source>
        <dbReference type="EMBL" id="ODP26034.1"/>
    </source>
</evidence>
<reference evidence="2 3" key="1">
    <citation type="submission" date="2016-08" db="EMBL/GenBank/DDBJ databases">
        <title>Genome sequencing of Paenibacillus sp. TI45-13ar, isolated from Korean traditional nuruk.</title>
        <authorList>
            <person name="Kim S.-J."/>
        </authorList>
    </citation>
    <scope>NUCLEOTIDE SEQUENCE [LARGE SCALE GENOMIC DNA]</scope>
    <source>
        <strain evidence="2 3">TI45-13ar</strain>
    </source>
</reference>
<name>A0A1E3KX45_9BACL</name>
<comment type="caution">
    <text evidence="2">The sequence shown here is derived from an EMBL/GenBank/DDBJ whole genome shotgun (WGS) entry which is preliminary data.</text>
</comment>
<protein>
    <submittedName>
        <fullName evidence="2">Uncharacterized protein</fullName>
    </submittedName>
</protein>
<evidence type="ECO:0000256" key="1">
    <source>
        <dbReference type="SAM" id="Phobius"/>
    </source>
</evidence>
<organism evidence="2 3">
    <name type="scientific">Paenibacillus nuruki</name>
    <dbReference type="NCBI Taxonomy" id="1886670"/>
    <lineage>
        <taxon>Bacteria</taxon>
        <taxon>Bacillati</taxon>
        <taxon>Bacillota</taxon>
        <taxon>Bacilli</taxon>
        <taxon>Bacillales</taxon>
        <taxon>Paenibacillaceae</taxon>
        <taxon>Paenibacillus</taxon>
    </lineage>
</organism>
<accession>A0A1E3KX45</accession>
<keyword evidence="1" id="KW-0812">Transmembrane</keyword>
<feature type="transmembrane region" description="Helical" evidence="1">
    <location>
        <begin position="65"/>
        <end position="88"/>
    </location>
</feature>
<dbReference type="AlphaFoldDB" id="A0A1E3KX45"/>